<dbReference type="Proteomes" id="UP000242642">
    <property type="component" value="Unassembled WGS sequence"/>
</dbReference>
<dbReference type="SFLD" id="SFLDS00019">
    <property type="entry name" value="Glutathione_Transferase_(cytos"/>
    <property type="match status" value="1"/>
</dbReference>
<dbReference type="Pfam" id="PF02798">
    <property type="entry name" value="GST_N"/>
    <property type="match status" value="1"/>
</dbReference>
<dbReference type="InterPro" id="IPR036282">
    <property type="entry name" value="Glutathione-S-Trfase_C_sf"/>
</dbReference>
<dbReference type="STRING" id="1123402.SAMN02583745_01364"/>
<dbReference type="PANTHER" id="PTHR44051:SF8">
    <property type="entry name" value="GLUTATHIONE S-TRANSFERASE GSTA"/>
    <property type="match status" value="1"/>
</dbReference>
<dbReference type="InterPro" id="IPR036249">
    <property type="entry name" value="Thioredoxin-like_sf"/>
</dbReference>
<gene>
    <name evidence="4" type="ORF">SAMN02583745_01364</name>
</gene>
<dbReference type="Pfam" id="PF00043">
    <property type="entry name" value="GST_C"/>
    <property type="match status" value="1"/>
</dbReference>
<evidence type="ECO:0000256" key="1">
    <source>
        <dbReference type="RuleBase" id="RU003494"/>
    </source>
</evidence>
<dbReference type="PROSITE" id="PS50405">
    <property type="entry name" value="GST_CTER"/>
    <property type="match status" value="1"/>
</dbReference>
<dbReference type="PROSITE" id="PS50404">
    <property type="entry name" value="GST_NTER"/>
    <property type="match status" value="1"/>
</dbReference>
<evidence type="ECO:0000313" key="5">
    <source>
        <dbReference type="Proteomes" id="UP000242642"/>
    </source>
</evidence>
<dbReference type="PANTHER" id="PTHR44051">
    <property type="entry name" value="GLUTATHIONE S-TRANSFERASE-RELATED"/>
    <property type="match status" value="1"/>
</dbReference>
<feature type="domain" description="GST N-terminal" evidence="2">
    <location>
        <begin position="1"/>
        <end position="81"/>
    </location>
</feature>
<dbReference type="SUPFAM" id="SSF52833">
    <property type="entry name" value="Thioredoxin-like"/>
    <property type="match status" value="1"/>
</dbReference>
<evidence type="ECO:0000259" key="2">
    <source>
        <dbReference type="PROSITE" id="PS50404"/>
    </source>
</evidence>
<keyword evidence="4" id="KW-0808">Transferase</keyword>
<name>A0A1I0BQ66_9GAMM</name>
<sequence>MKLYYKAGSCSLSPHIALREAGIDFTLEAVDLATKKTESGEDFLAINPKGQVPALLLDNGYLLTEGVAIVQYIADQKKDRQLLPELNSLKRYEAIGWLNFVSTEMHKGFGPLYNPKTPEEYREIAKANLMQKLAMLDKHFASNEYLLGANYSCADGYLFTVINWTFFLQMDISHLENVKKYMKRVGNRPAVLSALAAEGLQLNW</sequence>
<accession>A0A1I0BQ66</accession>
<dbReference type="SFLD" id="SFLDG00358">
    <property type="entry name" value="Main_(cytGST)"/>
    <property type="match status" value="1"/>
</dbReference>
<dbReference type="GO" id="GO:0016740">
    <property type="term" value="F:transferase activity"/>
    <property type="evidence" value="ECO:0007669"/>
    <property type="project" value="UniProtKB-KW"/>
</dbReference>
<organism evidence="4 5">
    <name type="scientific">Thorsellia anophelis DSM 18579</name>
    <dbReference type="NCBI Taxonomy" id="1123402"/>
    <lineage>
        <taxon>Bacteria</taxon>
        <taxon>Pseudomonadati</taxon>
        <taxon>Pseudomonadota</taxon>
        <taxon>Gammaproteobacteria</taxon>
        <taxon>Enterobacterales</taxon>
        <taxon>Thorselliaceae</taxon>
        <taxon>Thorsellia</taxon>
    </lineage>
</organism>
<protein>
    <submittedName>
        <fullName evidence="4">Glutathione S-transferase</fullName>
    </submittedName>
</protein>
<dbReference type="CDD" id="cd03188">
    <property type="entry name" value="GST_C_Beta"/>
    <property type="match status" value="1"/>
</dbReference>
<dbReference type="InterPro" id="IPR004045">
    <property type="entry name" value="Glutathione_S-Trfase_N"/>
</dbReference>
<feature type="domain" description="GST C-terminal" evidence="3">
    <location>
        <begin position="87"/>
        <end position="204"/>
    </location>
</feature>
<evidence type="ECO:0000259" key="3">
    <source>
        <dbReference type="PROSITE" id="PS50405"/>
    </source>
</evidence>
<dbReference type="SUPFAM" id="SSF47616">
    <property type="entry name" value="GST C-terminal domain-like"/>
    <property type="match status" value="1"/>
</dbReference>
<comment type="similarity">
    <text evidence="1">Belongs to the GST superfamily.</text>
</comment>
<dbReference type="SFLD" id="SFLDG01150">
    <property type="entry name" value="Main.1:_Beta-like"/>
    <property type="match status" value="1"/>
</dbReference>
<dbReference type="CDD" id="cd03057">
    <property type="entry name" value="GST_N_Beta"/>
    <property type="match status" value="1"/>
</dbReference>
<dbReference type="EMBL" id="FOHV01000008">
    <property type="protein sequence ID" value="SET09223.1"/>
    <property type="molecule type" value="Genomic_DNA"/>
</dbReference>
<reference evidence="5" key="1">
    <citation type="submission" date="2016-10" db="EMBL/GenBank/DDBJ databases">
        <authorList>
            <person name="Varghese N."/>
            <person name="Submissions S."/>
        </authorList>
    </citation>
    <scope>NUCLEOTIDE SEQUENCE [LARGE SCALE GENOMIC DNA]</scope>
    <source>
        <strain evidence="5">DSM 18579</strain>
    </source>
</reference>
<dbReference type="Gene3D" id="3.40.30.10">
    <property type="entry name" value="Glutaredoxin"/>
    <property type="match status" value="1"/>
</dbReference>
<keyword evidence="5" id="KW-1185">Reference proteome</keyword>
<proteinExistence type="inferred from homology"/>
<dbReference type="OrthoDB" id="8772754at2"/>
<dbReference type="InterPro" id="IPR004046">
    <property type="entry name" value="GST_C"/>
</dbReference>
<dbReference type="Gene3D" id="1.20.1050.10">
    <property type="match status" value="1"/>
</dbReference>
<dbReference type="InterPro" id="IPR010987">
    <property type="entry name" value="Glutathione-S-Trfase_C-like"/>
</dbReference>
<dbReference type="NCBIfam" id="NF007831">
    <property type="entry name" value="PRK10542.1"/>
    <property type="match status" value="1"/>
</dbReference>
<dbReference type="RefSeq" id="WP_093318904.1">
    <property type="nucleotide sequence ID" value="NZ_FOHV01000008.1"/>
</dbReference>
<dbReference type="InterPro" id="IPR040079">
    <property type="entry name" value="Glutathione_S-Trfase"/>
</dbReference>
<evidence type="ECO:0000313" key="4">
    <source>
        <dbReference type="EMBL" id="SET09223.1"/>
    </source>
</evidence>
<dbReference type="AlphaFoldDB" id="A0A1I0BQ66"/>